<reference evidence="1 2" key="1">
    <citation type="submission" date="2019-05" db="EMBL/GenBank/DDBJ databases">
        <title>Another draft genome of Portunus trituberculatus and its Hox gene families provides insights of decapod evolution.</title>
        <authorList>
            <person name="Jeong J.-H."/>
            <person name="Song I."/>
            <person name="Kim S."/>
            <person name="Choi T."/>
            <person name="Kim D."/>
            <person name="Ryu S."/>
            <person name="Kim W."/>
        </authorList>
    </citation>
    <scope>NUCLEOTIDE SEQUENCE [LARGE SCALE GENOMIC DNA]</scope>
    <source>
        <tissue evidence="1">Muscle</tissue>
    </source>
</reference>
<evidence type="ECO:0000313" key="2">
    <source>
        <dbReference type="Proteomes" id="UP000324222"/>
    </source>
</evidence>
<dbReference type="EMBL" id="VSRR010024270">
    <property type="protein sequence ID" value="MPC66098.1"/>
    <property type="molecule type" value="Genomic_DNA"/>
</dbReference>
<protein>
    <submittedName>
        <fullName evidence="1">Uncharacterized protein</fullName>
    </submittedName>
</protein>
<sequence>MKSWVTCGVAGKCTGAEWGEGSMKGQVRGQPNHRDLRPTFTTAGHADIWAVQIMSHYWNSLADLPARERAVKEELWSWASTEGEREAS</sequence>
<keyword evidence="2" id="KW-1185">Reference proteome</keyword>
<proteinExistence type="predicted"/>
<dbReference type="AlphaFoldDB" id="A0A5B7HAU4"/>
<accession>A0A5B7HAU4</accession>
<evidence type="ECO:0000313" key="1">
    <source>
        <dbReference type="EMBL" id="MPC66098.1"/>
    </source>
</evidence>
<name>A0A5B7HAU4_PORTR</name>
<comment type="caution">
    <text evidence="1">The sequence shown here is derived from an EMBL/GenBank/DDBJ whole genome shotgun (WGS) entry which is preliminary data.</text>
</comment>
<gene>
    <name evidence="1" type="ORF">E2C01_060241</name>
</gene>
<organism evidence="1 2">
    <name type="scientific">Portunus trituberculatus</name>
    <name type="common">Swimming crab</name>
    <name type="synonym">Neptunus trituberculatus</name>
    <dbReference type="NCBI Taxonomy" id="210409"/>
    <lineage>
        <taxon>Eukaryota</taxon>
        <taxon>Metazoa</taxon>
        <taxon>Ecdysozoa</taxon>
        <taxon>Arthropoda</taxon>
        <taxon>Crustacea</taxon>
        <taxon>Multicrustacea</taxon>
        <taxon>Malacostraca</taxon>
        <taxon>Eumalacostraca</taxon>
        <taxon>Eucarida</taxon>
        <taxon>Decapoda</taxon>
        <taxon>Pleocyemata</taxon>
        <taxon>Brachyura</taxon>
        <taxon>Eubrachyura</taxon>
        <taxon>Portunoidea</taxon>
        <taxon>Portunidae</taxon>
        <taxon>Portuninae</taxon>
        <taxon>Portunus</taxon>
    </lineage>
</organism>
<dbReference type="Proteomes" id="UP000324222">
    <property type="component" value="Unassembled WGS sequence"/>
</dbReference>